<geneLocation type="plasmid" evidence="13 14">
    <name>AZOBR_p3</name>
</geneLocation>
<keyword evidence="7" id="KW-0010">Activator</keyword>
<dbReference type="SUPFAM" id="SSF52540">
    <property type="entry name" value="P-loop containing nucleoside triphosphate hydrolases"/>
    <property type="match status" value="1"/>
</dbReference>
<dbReference type="InterPro" id="IPR002078">
    <property type="entry name" value="Sigma_54_int"/>
</dbReference>
<dbReference type="FunFam" id="3.40.50.300:FF:000006">
    <property type="entry name" value="DNA-binding transcriptional regulator NtrC"/>
    <property type="match status" value="1"/>
</dbReference>
<dbReference type="Pfam" id="PF02954">
    <property type="entry name" value="HTH_8"/>
    <property type="match status" value="1"/>
</dbReference>
<dbReference type="Gene3D" id="1.10.10.60">
    <property type="entry name" value="Homeodomain-like"/>
    <property type="match status" value="1"/>
</dbReference>
<dbReference type="InterPro" id="IPR058031">
    <property type="entry name" value="AAA_lid_NorR"/>
</dbReference>
<reference evidence="13 14" key="1">
    <citation type="journal article" date="2011" name="PLoS Genet.">
        <title>Azospirillum genomes reveal transition of bacteria from aquatic to terrestrial environments.</title>
        <authorList>
            <person name="Wisniewski-Dye F."/>
            <person name="Borziak K."/>
            <person name="Khalsa-Moyers G."/>
            <person name="Alexandre G."/>
            <person name="Sukharnikov L.O."/>
            <person name="Wuichet K."/>
            <person name="Hurst G.B."/>
            <person name="McDonald W.H."/>
            <person name="Robertson J.S."/>
            <person name="Barbe V."/>
            <person name="Calteau A."/>
            <person name="Rouy Z."/>
            <person name="Mangenot S."/>
            <person name="Prigent-Combaret C."/>
            <person name="Normand P."/>
            <person name="Boyer M."/>
            <person name="Siguier P."/>
            <person name="Dessaux Y."/>
            <person name="Elmerich C."/>
            <person name="Condemine G."/>
            <person name="Krishnen G."/>
            <person name="Kennedy I."/>
            <person name="Paterson A.H."/>
            <person name="Gonzalez V."/>
            <person name="Mavingui P."/>
            <person name="Zhulin I.B."/>
        </authorList>
    </citation>
    <scope>NUCLEOTIDE SEQUENCE [LARGE SCALE GENOMIC DNA]</scope>
    <source>
        <strain evidence="13 14">Sp245</strain>
    </source>
</reference>
<evidence type="ECO:0000259" key="12">
    <source>
        <dbReference type="PROSITE" id="PS50110"/>
    </source>
</evidence>
<dbReference type="Pfam" id="PF25601">
    <property type="entry name" value="AAA_lid_14"/>
    <property type="match status" value="1"/>
</dbReference>
<feature type="domain" description="Sigma-54 factor interaction" evidence="11">
    <location>
        <begin position="150"/>
        <end position="379"/>
    </location>
</feature>
<keyword evidence="8" id="KW-0804">Transcription</keyword>
<dbReference type="CDD" id="cd17572">
    <property type="entry name" value="REC_NtrC1-like"/>
    <property type="match status" value="1"/>
</dbReference>
<dbReference type="InterPro" id="IPR027417">
    <property type="entry name" value="P-loop_NTPase"/>
</dbReference>
<dbReference type="RefSeq" id="WP_014198786.1">
    <property type="nucleotide sequence ID" value="NC_016595.1"/>
</dbReference>
<keyword evidence="14" id="KW-1185">Reference proteome</keyword>
<evidence type="ECO:0000313" key="13">
    <source>
        <dbReference type="EMBL" id="CCD02262.1"/>
    </source>
</evidence>
<keyword evidence="1 9" id="KW-0597">Phosphoprotein</keyword>
<dbReference type="PROSITE" id="PS00676">
    <property type="entry name" value="SIGMA54_INTERACT_2"/>
    <property type="match status" value="1"/>
</dbReference>
<dbReference type="Gene3D" id="3.40.50.2300">
    <property type="match status" value="1"/>
</dbReference>
<evidence type="ECO:0000256" key="10">
    <source>
        <dbReference type="SAM" id="MobiDB-lite"/>
    </source>
</evidence>
<dbReference type="InterPro" id="IPR003593">
    <property type="entry name" value="AAA+_ATPase"/>
</dbReference>
<dbReference type="InterPro" id="IPR025943">
    <property type="entry name" value="Sigma_54_int_dom_ATP-bd_2"/>
</dbReference>
<dbReference type="SMART" id="SM00382">
    <property type="entry name" value="AAA"/>
    <property type="match status" value="1"/>
</dbReference>
<evidence type="ECO:0000256" key="9">
    <source>
        <dbReference type="PROSITE-ProRule" id="PRU00169"/>
    </source>
</evidence>
<dbReference type="GO" id="GO:0000160">
    <property type="term" value="P:phosphorelay signal transduction system"/>
    <property type="evidence" value="ECO:0007669"/>
    <property type="project" value="UniProtKB-KW"/>
</dbReference>
<evidence type="ECO:0000259" key="11">
    <source>
        <dbReference type="PROSITE" id="PS50045"/>
    </source>
</evidence>
<dbReference type="PROSITE" id="PS50045">
    <property type="entry name" value="SIGMA54_INTERACT_4"/>
    <property type="match status" value="1"/>
</dbReference>
<evidence type="ECO:0000256" key="5">
    <source>
        <dbReference type="ARBA" id="ARBA00023015"/>
    </source>
</evidence>
<evidence type="ECO:0000313" key="14">
    <source>
        <dbReference type="Proteomes" id="UP000007319"/>
    </source>
</evidence>
<dbReference type="GO" id="GO:0043565">
    <property type="term" value="F:sequence-specific DNA binding"/>
    <property type="evidence" value="ECO:0007669"/>
    <property type="project" value="InterPro"/>
</dbReference>
<dbReference type="InterPro" id="IPR002197">
    <property type="entry name" value="HTH_Fis"/>
</dbReference>
<dbReference type="Pfam" id="PF00158">
    <property type="entry name" value="Sigma54_activat"/>
    <property type="match status" value="1"/>
</dbReference>
<keyword evidence="4" id="KW-0902">Two-component regulatory system</keyword>
<proteinExistence type="predicted"/>
<keyword evidence="13" id="KW-0614">Plasmid</keyword>
<organism evidence="13 14">
    <name type="scientific">Azospirillum baldaniorum</name>
    <dbReference type="NCBI Taxonomy" id="1064539"/>
    <lineage>
        <taxon>Bacteria</taxon>
        <taxon>Pseudomonadati</taxon>
        <taxon>Pseudomonadota</taxon>
        <taxon>Alphaproteobacteria</taxon>
        <taxon>Rhodospirillales</taxon>
        <taxon>Azospirillaceae</taxon>
        <taxon>Azospirillum</taxon>
    </lineage>
</organism>
<dbReference type="GO" id="GO:0006355">
    <property type="term" value="P:regulation of DNA-templated transcription"/>
    <property type="evidence" value="ECO:0007669"/>
    <property type="project" value="InterPro"/>
</dbReference>
<dbReference type="InterPro" id="IPR025944">
    <property type="entry name" value="Sigma_54_int_dom_CS"/>
</dbReference>
<dbReference type="AlphaFoldDB" id="A0A9P1JYL0"/>
<dbReference type="PANTHER" id="PTHR32071:SF117">
    <property type="entry name" value="PTS-DEPENDENT DIHYDROXYACETONE KINASE OPERON REGULATORY PROTEIN-RELATED"/>
    <property type="match status" value="1"/>
</dbReference>
<feature type="domain" description="Response regulatory" evidence="12">
    <location>
        <begin position="12"/>
        <end position="126"/>
    </location>
</feature>
<evidence type="ECO:0000256" key="7">
    <source>
        <dbReference type="ARBA" id="ARBA00023159"/>
    </source>
</evidence>
<dbReference type="CDD" id="cd00009">
    <property type="entry name" value="AAA"/>
    <property type="match status" value="1"/>
</dbReference>
<dbReference type="PANTHER" id="PTHR32071">
    <property type="entry name" value="TRANSCRIPTIONAL REGULATORY PROTEIN"/>
    <property type="match status" value="1"/>
</dbReference>
<feature type="region of interest" description="Disordered" evidence="10">
    <location>
        <begin position="388"/>
        <end position="424"/>
    </location>
</feature>
<dbReference type="SMR" id="A0A9P1JYL0"/>
<dbReference type="Proteomes" id="UP000007319">
    <property type="component" value="Plasmid AZOBR_p3"/>
</dbReference>
<dbReference type="PROSITE" id="PS00688">
    <property type="entry name" value="SIGMA54_INTERACT_3"/>
    <property type="match status" value="1"/>
</dbReference>
<feature type="compositionally biased region" description="Pro residues" evidence="10">
    <location>
        <begin position="390"/>
        <end position="409"/>
    </location>
</feature>
<dbReference type="InterPro" id="IPR011006">
    <property type="entry name" value="CheY-like_superfamily"/>
</dbReference>
<dbReference type="Pfam" id="PF00072">
    <property type="entry name" value="Response_reg"/>
    <property type="match status" value="1"/>
</dbReference>
<feature type="modified residue" description="4-aspartylphosphate" evidence="9">
    <location>
        <position position="61"/>
    </location>
</feature>
<evidence type="ECO:0000256" key="6">
    <source>
        <dbReference type="ARBA" id="ARBA00023125"/>
    </source>
</evidence>
<dbReference type="InterPro" id="IPR009057">
    <property type="entry name" value="Homeodomain-like_sf"/>
</dbReference>
<dbReference type="GO" id="GO:0005524">
    <property type="term" value="F:ATP binding"/>
    <property type="evidence" value="ECO:0007669"/>
    <property type="project" value="UniProtKB-KW"/>
</dbReference>
<evidence type="ECO:0000256" key="1">
    <source>
        <dbReference type="ARBA" id="ARBA00022553"/>
    </source>
</evidence>
<gene>
    <name evidence="13" type="ORF">AZOBR_p310004</name>
</gene>
<evidence type="ECO:0000256" key="3">
    <source>
        <dbReference type="ARBA" id="ARBA00022840"/>
    </source>
</evidence>
<dbReference type="Gene3D" id="1.10.8.60">
    <property type="match status" value="1"/>
</dbReference>
<dbReference type="KEGG" id="abs:AZOBR_p310004"/>
<accession>A0A9P1JYL0</accession>
<dbReference type="Gene3D" id="3.40.50.300">
    <property type="entry name" value="P-loop containing nucleotide triphosphate hydrolases"/>
    <property type="match status" value="1"/>
</dbReference>
<name>A0A9P1JYL0_9PROT</name>
<dbReference type="SUPFAM" id="SSF52172">
    <property type="entry name" value="CheY-like"/>
    <property type="match status" value="1"/>
</dbReference>
<dbReference type="FunFam" id="1.10.8.60:FF:000120">
    <property type="entry name" value="Sigma-54-dependent Fis family transcriptional regulator"/>
    <property type="match status" value="1"/>
</dbReference>
<evidence type="ECO:0000256" key="8">
    <source>
        <dbReference type="ARBA" id="ARBA00023163"/>
    </source>
</evidence>
<dbReference type="SUPFAM" id="SSF46689">
    <property type="entry name" value="Homeodomain-like"/>
    <property type="match status" value="1"/>
</dbReference>
<keyword evidence="5" id="KW-0805">Transcription regulation</keyword>
<keyword evidence="3" id="KW-0067">ATP-binding</keyword>
<dbReference type="PROSITE" id="PS50110">
    <property type="entry name" value="RESPONSE_REGULATORY"/>
    <property type="match status" value="1"/>
</dbReference>
<dbReference type="EMBL" id="HE577330">
    <property type="protein sequence ID" value="CCD02262.1"/>
    <property type="molecule type" value="Genomic_DNA"/>
</dbReference>
<dbReference type="SMART" id="SM00448">
    <property type="entry name" value="REC"/>
    <property type="match status" value="1"/>
</dbReference>
<evidence type="ECO:0000256" key="4">
    <source>
        <dbReference type="ARBA" id="ARBA00023012"/>
    </source>
</evidence>
<evidence type="ECO:0000256" key="2">
    <source>
        <dbReference type="ARBA" id="ARBA00022741"/>
    </source>
</evidence>
<sequence>MTEALTTASRQRVLLVEDTIPLARLYEQYMSALPFDVRHVETGAAATATLHDHPPDVVLLDLNLPDMDGLEVLKAFRDHDPSIAMVIITANGSVGTAVQAMRAGAFDFLVKPFSADRLSVTLRNAAERNVLGRIVRNYRRDLGRDHFQGFVGACDEMQAVYRVIETVASSKASVFVTGESGTGKELAAEAIHRSGPRRSGPFVTLNCAAIPKDLLESEIFGHVKGAFTGATSDRAGAAQQANGGTLFLDEIGEMPYDLQAKLLRFLQTGVVQPVGSARTEKIDVRFVAATNRDPLVEVQAGRFREDLYYRLYVVPIHLPALRERGDDVLLIARRVMADLSAEEGRRFSTLSPEVEAVFRSYDWPGNVRQLINVLRNVVVLHDGETMTPDMLPPPLSSVRPSPTPPPLPPRRNEGAALRESVSEMDRDDGLRPLWQVEKDLILRALALYDNDVPKAATRLEISPSTIYRKLQIWKTEMPVA</sequence>
<dbReference type="InterPro" id="IPR001789">
    <property type="entry name" value="Sig_transdc_resp-reg_receiver"/>
</dbReference>
<keyword evidence="6" id="KW-0238">DNA-binding</keyword>
<keyword evidence="2" id="KW-0547">Nucleotide-binding</keyword>
<protein>
    <submittedName>
        <fullName evidence="13">Two-component response regulator (LuxO-like)</fullName>
    </submittedName>
</protein>